<keyword evidence="2" id="KW-0378">Hydrolase</keyword>
<feature type="transmembrane region" description="Helical" evidence="1">
    <location>
        <begin position="9"/>
        <end position="27"/>
    </location>
</feature>
<dbReference type="InterPro" id="IPR021109">
    <property type="entry name" value="Peptidase_aspartic_dom_sf"/>
</dbReference>
<dbReference type="KEGG" id="slan:GV829_12360"/>
<reference evidence="2 3" key="1">
    <citation type="submission" date="2020-01" db="EMBL/GenBank/DDBJ databases">
        <title>Sphingomonas sp. strain CSW-10.</title>
        <authorList>
            <person name="Chen W.-M."/>
        </authorList>
    </citation>
    <scope>NUCLEOTIDE SEQUENCE [LARGE SCALE GENOMIC DNA]</scope>
    <source>
        <strain evidence="2 3">CSW-10</strain>
    </source>
</reference>
<sequence>MMGVVGPELVWAIIMLVLVASSIWSHRMPIGQFLRYSLIWAALFVGIYGLVLFRSELGEFWVRAKVDLLGDTTPEVVGSATRIRQSSDGHFRVSATIDGRTFEFLIDSGATSSFLSTAAAAELGLAVRRDRPGLVFQTANGPINAWPVDVGTIRAGSIEMRDMRMMVSDGDNSVNILGMDWLNRLAGWRVEQGIMTVEP</sequence>
<keyword evidence="2" id="KW-0645">Protease</keyword>
<dbReference type="GO" id="GO:0006508">
    <property type="term" value="P:proteolysis"/>
    <property type="evidence" value="ECO:0007669"/>
    <property type="project" value="UniProtKB-KW"/>
</dbReference>
<dbReference type="EMBL" id="CP053015">
    <property type="protein sequence ID" value="QJQ33131.1"/>
    <property type="molecule type" value="Genomic_DNA"/>
</dbReference>
<keyword evidence="3" id="KW-1185">Reference proteome</keyword>
<dbReference type="InterPro" id="IPR001969">
    <property type="entry name" value="Aspartic_peptidase_AS"/>
</dbReference>
<dbReference type="CDD" id="cd05483">
    <property type="entry name" value="retropepsin_like_bacteria"/>
    <property type="match status" value="1"/>
</dbReference>
<feature type="transmembrane region" description="Helical" evidence="1">
    <location>
        <begin position="33"/>
        <end position="53"/>
    </location>
</feature>
<gene>
    <name evidence="2" type="ORF">GV829_12360</name>
</gene>
<dbReference type="SUPFAM" id="SSF50630">
    <property type="entry name" value="Acid proteases"/>
    <property type="match status" value="1"/>
</dbReference>
<dbReference type="NCBIfam" id="TIGR02281">
    <property type="entry name" value="clan_AA_DTGA"/>
    <property type="match status" value="1"/>
</dbReference>
<dbReference type="Gene3D" id="2.40.70.10">
    <property type="entry name" value="Acid Proteases"/>
    <property type="match status" value="1"/>
</dbReference>
<dbReference type="PROSITE" id="PS00141">
    <property type="entry name" value="ASP_PROTEASE"/>
    <property type="match status" value="1"/>
</dbReference>
<dbReference type="Pfam" id="PF13975">
    <property type="entry name" value="gag-asp_proteas"/>
    <property type="match status" value="1"/>
</dbReference>
<evidence type="ECO:0000256" key="1">
    <source>
        <dbReference type="SAM" id="Phobius"/>
    </source>
</evidence>
<dbReference type="RefSeq" id="WP_169947105.1">
    <property type="nucleotide sequence ID" value="NZ_CP053015.1"/>
</dbReference>
<keyword evidence="1" id="KW-0472">Membrane</keyword>
<organism evidence="2 3">
    <name type="scientific">Sphingomonas lacunae</name>
    <dbReference type="NCBI Taxonomy" id="2698828"/>
    <lineage>
        <taxon>Bacteria</taxon>
        <taxon>Pseudomonadati</taxon>
        <taxon>Pseudomonadota</taxon>
        <taxon>Alphaproteobacteria</taxon>
        <taxon>Sphingomonadales</taxon>
        <taxon>Sphingomonadaceae</taxon>
        <taxon>Sphingomonas</taxon>
    </lineage>
</organism>
<evidence type="ECO:0000313" key="3">
    <source>
        <dbReference type="Proteomes" id="UP000503018"/>
    </source>
</evidence>
<evidence type="ECO:0000313" key="2">
    <source>
        <dbReference type="EMBL" id="QJQ33131.1"/>
    </source>
</evidence>
<name>A0A6M4B176_9SPHN</name>
<keyword evidence="1" id="KW-1133">Transmembrane helix</keyword>
<dbReference type="EC" id="3.4.23.-" evidence="2"/>
<dbReference type="InterPro" id="IPR011969">
    <property type="entry name" value="Clan_AA_Asp_peptidase_C"/>
</dbReference>
<dbReference type="GO" id="GO:0004190">
    <property type="term" value="F:aspartic-type endopeptidase activity"/>
    <property type="evidence" value="ECO:0007669"/>
    <property type="project" value="InterPro"/>
</dbReference>
<proteinExistence type="predicted"/>
<dbReference type="InterPro" id="IPR034122">
    <property type="entry name" value="Retropepsin-like_bacterial"/>
</dbReference>
<protein>
    <submittedName>
        <fullName evidence="2">TIGR02281 family clan AA aspartic protease</fullName>
        <ecNumber evidence="2">3.4.23.-</ecNumber>
    </submittedName>
</protein>
<dbReference type="Proteomes" id="UP000503018">
    <property type="component" value="Chromosome"/>
</dbReference>
<dbReference type="AlphaFoldDB" id="A0A6M4B176"/>
<keyword evidence="1" id="KW-0812">Transmembrane</keyword>
<accession>A0A6M4B176</accession>